<comment type="caution">
    <text evidence="1">The sequence shown here is derived from an EMBL/GenBank/DDBJ whole genome shotgun (WGS) entry which is preliminary data.</text>
</comment>
<proteinExistence type="predicted"/>
<dbReference type="AlphaFoldDB" id="A0A644SVC2"/>
<sequence>MPRLWKRVGDDDFKEEVTVRQNPKLSYTESEVREMSKELTKEVKKLAILIAQEMQKNPASVTSDMLTALRNSAKILESENSSALEE</sequence>
<organism evidence="1">
    <name type="scientific">bioreactor metagenome</name>
    <dbReference type="NCBI Taxonomy" id="1076179"/>
    <lineage>
        <taxon>unclassified sequences</taxon>
        <taxon>metagenomes</taxon>
        <taxon>ecological metagenomes</taxon>
    </lineage>
</organism>
<evidence type="ECO:0000313" key="1">
    <source>
        <dbReference type="EMBL" id="MPL58639.1"/>
    </source>
</evidence>
<accession>A0A644SVC2</accession>
<dbReference type="EMBL" id="VSSQ01000007">
    <property type="protein sequence ID" value="MPL58639.1"/>
    <property type="molecule type" value="Genomic_DNA"/>
</dbReference>
<name>A0A644SVC2_9ZZZZ</name>
<protein>
    <submittedName>
        <fullName evidence="1">Uncharacterized protein</fullName>
    </submittedName>
</protein>
<reference evidence="1" key="1">
    <citation type="submission" date="2019-08" db="EMBL/GenBank/DDBJ databases">
        <authorList>
            <person name="Kucharzyk K."/>
            <person name="Murdoch R.W."/>
            <person name="Higgins S."/>
            <person name="Loffler F."/>
        </authorList>
    </citation>
    <scope>NUCLEOTIDE SEQUENCE</scope>
</reference>
<gene>
    <name evidence="1" type="ORF">SDC9_04173</name>
</gene>